<dbReference type="Gene3D" id="3.30.420.40">
    <property type="match status" value="5"/>
</dbReference>
<evidence type="ECO:0000256" key="2">
    <source>
        <dbReference type="ARBA" id="ARBA00022840"/>
    </source>
</evidence>
<dbReference type="SUPFAM" id="SSF53067">
    <property type="entry name" value="Actin-like ATPase domain"/>
    <property type="match status" value="2"/>
</dbReference>
<dbReference type="Proteomes" id="UP000316199">
    <property type="component" value="Unassembled WGS sequence"/>
</dbReference>
<dbReference type="GO" id="GO:0140662">
    <property type="term" value="F:ATP-dependent protein folding chaperone"/>
    <property type="evidence" value="ECO:0007669"/>
    <property type="project" value="InterPro"/>
</dbReference>
<name>A0A520S062_9GAMM</name>
<gene>
    <name evidence="3" type="ORF">EVA68_05945</name>
</gene>
<dbReference type="EMBL" id="SHAG01000023">
    <property type="protein sequence ID" value="RZO75858.1"/>
    <property type="molecule type" value="Genomic_DNA"/>
</dbReference>
<keyword evidence="1" id="KW-0547">Nucleotide-binding</keyword>
<evidence type="ECO:0000256" key="1">
    <source>
        <dbReference type="ARBA" id="ARBA00022741"/>
    </source>
</evidence>
<dbReference type="InterPro" id="IPR013126">
    <property type="entry name" value="Hsp_70_fam"/>
</dbReference>
<evidence type="ECO:0000313" key="4">
    <source>
        <dbReference type="Proteomes" id="UP000316199"/>
    </source>
</evidence>
<evidence type="ECO:0000313" key="3">
    <source>
        <dbReference type="EMBL" id="RZO75858.1"/>
    </source>
</evidence>
<proteinExistence type="predicted"/>
<sequence length="466" mass="51762">MVGLGIDFGTSNSAVAWFNGKEVVLLELDGSDPVMPTALHLDRELITTIGQVAVEKYIDGNRDRIVELTPELIAKSSMVTNVTDNSNAVSQAEISSTDVYGQPWVDRGMPGRLFRGIKRLLGNSSIRRLLVFDHPFRLVALVTPILVRLREKIEAKLGTRDSLNVHFGRPVVFEGHDSHRNALALSRLSEACKYAGIQQFSFYPEPVAATLSYLHEERTLRRGRVMTLDFGGGTLDLSVVEFNDLDFNVLSTAGLPLGGDHIDQLIFETLLFPLLGKGELWKRNVDGRLIENEFPFEEFADALLNWTITYTLNQNQFRSKVAACIKQGGDAAVKFERLDDLITHNYSYLVFQAIRDAKAKLSIVDETILDIPDLDISIKFTRGHLDEIMEGMLRSIELSIDEVILGAGCGNSDIDIVIRTGGSSQIVAIRRLLENRFPNRVTEHDPFSSVAAGLAIASYHGYESKV</sequence>
<accession>A0A520S062</accession>
<reference evidence="3 4" key="1">
    <citation type="submission" date="2019-02" db="EMBL/GenBank/DDBJ databases">
        <title>Prokaryotic population dynamics and viral predation in marine succession experiment using metagenomics: the confinement effect.</title>
        <authorList>
            <person name="Haro-Moreno J.M."/>
            <person name="Rodriguez-Valera F."/>
            <person name="Lopez-Perez M."/>
        </authorList>
    </citation>
    <scope>NUCLEOTIDE SEQUENCE [LARGE SCALE GENOMIC DNA]</scope>
    <source>
        <strain evidence="3">MED-G157</strain>
    </source>
</reference>
<dbReference type="Gene3D" id="3.90.640.10">
    <property type="entry name" value="Actin, Chain A, domain 4"/>
    <property type="match status" value="2"/>
</dbReference>
<dbReference type="AlphaFoldDB" id="A0A520S062"/>
<dbReference type="GO" id="GO:0005524">
    <property type="term" value="F:ATP binding"/>
    <property type="evidence" value="ECO:0007669"/>
    <property type="project" value="UniProtKB-KW"/>
</dbReference>
<dbReference type="InterPro" id="IPR043129">
    <property type="entry name" value="ATPase_NBD"/>
</dbReference>
<comment type="caution">
    <text evidence="3">The sequence shown here is derived from an EMBL/GenBank/DDBJ whole genome shotgun (WGS) entry which is preliminary data.</text>
</comment>
<organism evidence="3 4">
    <name type="scientific">OM182 bacterium</name>
    <dbReference type="NCBI Taxonomy" id="2510334"/>
    <lineage>
        <taxon>Bacteria</taxon>
        <taxon>Pseudomonadati</taxon>
        <taxon>Pseudomonadota</taxon>
        <taxon>Gammaproteobacteria</taxon>
        <taxon>OMG group</taxon>
        <taxon>OM182 clade</taxon>
    </lineage>
</organism>
<keyword evidence="2" id="KW-0067">ATP-binding</keyword>
<dbReference type="Pfam" id="PF00012">
    <property type="entry name" value="HSP70"/>
    <property type="match status" value="2"/>
</dbReference>
<dbReference type="PANTHER" id="PTHR19375">
    <property type="entry name" value="HEAT SHOCK PROTEIN 70KDA"/>
    <property type="match status" value="1"/>
</dbReference>
<evidence type="ECO:0008006" key="5">
    <source>
        <dbReference type="Google" id="ProtNLM"/>
    </source>
</evidence>
<protein>
    <recommendedName>
        <fullName evidence="5">Hsp70 family protein</fullName>
    </recommendedName>
</protein>